<dbReference type="Pfam" id="PF03626">
    <property type="entry name" value="COX4_pro"/>
    <property type="match status" value="1"/>
</dbReference>
<reference evidence="8 10" key="1">
    <citation type="submission" date="2019-07" db="EMBL/GenBank/DDBJ databases">
        <title>Genomes of sea-ice associated Colwellia species.</title>
        <authorList>
            <person name="Bowman J.P."/>
        </authorList>
    </citation>
    <scope>NUCLEOTIDE SEQUENCE [LARGE SCALE GENOMIC DNA]</scope>
    <source>
        <strain evidence="7 9">ACAM 607</strain>
        <strain evidence="8 10">IC036</strain>
    </source>
</reference>
<dbReference type="AlphaFoldDB" id="A0A5C6QAZ9"/>
<name>A0A5C6QAZ9_9GAMM</name>
<evidence type="ECO:0000256" key="5">
    <source>
        <dbReference type="ARBA" id="ARBA00023136"/>
    </source>
</evidence>
<comment type="subcellular location">
    <subcellularLocation>
        <location evidence="1">Cell membrane</location>
        <topology evidence="1">Multi-pass membrane protein</topology>
    </subcellularLocation>
</comment>
<gene>
    <name evidence="7" type="ORF">ESZ26_00855</name>
    <name evidence="8" type="ORF">ESZ27_11865</name>
</gene>
<keyword evidence="3 6" id="KW-0812">Transmembrane</keyword>
<protein>
    <recommendedName>
        <fullName evidence="11">Thiosulfate reductase</fullName>
    </recommendedName>
</protein>
<evidence type="ECO:0000256" key="4">
    <source>
        <dbReference type="ARBA" id="ARBA00022989"/>
    </source>
</evidence>
<proteinExistence type="predicted"/>
<accession>A0A5C6QAZ9</accession>
<comment type="caution">
    <text evidence="8">The sequence shown here is derived from an EMBL/GenBank/DDBJ whole genome shotgun (WGS) entry which is preliminary data.</text>
</comment>
<keyword evidence="2" id="KW-1003">Cell membrane</keyword>
<keyword evidence="5 6" id="KW-0472">Membrane</keyword>
<keyword evidence="4 6" id="KW-1133">Transmembrane helix</keyword>
<dbReference type="EMBL" id="VOLR01000001">
    <property type="protein sequence ID" value="TWX62893.1"/>
    <property type="molecule type" value="Genomic_DNA"/>
</dbReference>
<dbReference type="Proteomes" id="UP000321917">
    <property type="component" value="Unassembled WGS sequence"/>
</dbReference>
<dbReference type="OrthoDB" id="9181004at2"/>
<evidence type="ECO:0000256" key="1">
    <source>
        <dbReference type="ARBA" id="ARBA00004651"/>
    </source>
</evidence>
<evidence type="ECO:0000256" key="6">
    <source>
        <dbReference type="SAM" id="Phobius"/>
    </source>
</evidence>
<dbReference type="GO" id="GO:0005886">
    <property type="term" value="C:plasma membrane"/>
    <property type="evidence" value="ECO:0007669"/>
    <property type="project" value="UniProtKB-SubCell"/>
</dbReference>
<evidence type="ECO:0000313" key="9">
    <source>
        <dbReference type="Proteomes" id="UP000321525"/>
    </source>
</evidence>
<evidence type="ECO:0000313" key="8">
    <source>
        <dbReference type="EMBL" id="TWX65822.1"/>
    </source>
</evidence>
<evidence type="ECO:0000256" key="2">
    <source>
        <dbReference type="ARBA" id="ARBA00022475"/>
    </source>
</evidence>
<dbReference type="RefSeq" id="WP_146796215.1">
    <property type="nucleotide sequence ID" value="NZ_VOLP01000001.1"/>
</dbReference>
<feature type="transmembrane region" description="Helical" evidence="6">
    <location>
        <begin position="65"/>
        <end position="83"/>
    </location>
</feature>
<sequence>MITLKQTIISWLFLIILTFSSVYIGQVIETPEYLIALVLLIVFLKGQQVTDVFMELRTAPKMWRLLLLGYVFIIPAVICVIYLL</sequence>
<organism evidence="8 10">
    <name type="scientific">Colwellia hornerae</name>
    <dbReference type="NCBI Taxonomy" id="89402"/>
    <lineage>
        <taxon>Bacteria</taxon>
        <taxon>Pseudomonadati</taxon>
        <taxon>Pseudomonadota</taxon>
        <taxon>Gammaproteobacteria</taxon>
        <taxon>Alteromonadales</taxon>
        <taxon>Colwelliaceae</taxon>
        <taxon>Colwellia</taxon>
    </lineage>
</organism>
<keyword evidence="9" id="KW-1185">Reference proteome</keyword>
<dbReference type="Proteomes" id="UP000321525">
    <property type="component" value="Unassembled WGS sequence"/>
</dbReference>
<feature type="transmembrane region" description="Helical" evidence="6">
    <location>
        <begin position="7"/>
        <end position="28"/>
    </location>
</feature>
<evidence type="ECO:0000313" key="10">
    <source>
        <dbReference type="Proteomes" id="UP000321917"/>
    </source>
</evidence>
<dbReference type="EMBL" id="VOLQ01000021">
    <property type="protein sequence ID" value="TWX65822.1"/>
    <property type="molecule type" value="Genomic_DNA"/>
</dbReference>
<evidence type="ECO:0000313" key="7">
    <source>
        <dbReference type="EMBL" id="TWX62893.1"/>
    </source>
</evidence>
<dbReference type="InterPro" id="IPR005171">
    <property type="entry name" value="Cyt_c_oxidase_su4_prok"/>
</dbReference>
<evidence type="ECO:0008006" key="11">
    <source>
        <dbReference type="Google" id="ProtNLM"/>
    </source>
</evidence>
<evidence type="ECO:0000256" key="3">
    <source>
        <dbReference type="ARBA" id="ARBA00022692"/>
    </source>
</evidence>